<accession>A0ACC7N6R5</accession>
<comment type="caution">
    <text evidence="1">The sequence shown here is derived from an EMBL/GenBank/DDBJ whole genome shotgun (WGS) entry which is preliminary data.</text>
</comment>
<evidence type="ECO:0000313" key="1">
    <source>
        <dbReference type="EMBL" id="MFK9085090.1"/>
    </source>
</evidence>
<dbReference type="Proteomes" id="UP001622950">
    <property type="component" value="Unassembled WGS sequence"/>
</dbReference>
<name>A0ACC7N6R5_9PSED</name>
<dbReference type="EMBL" id="JBJHQE010000141">
    <property type="protein sequence ID" value="MFK9085090.1"/>
    <property type="molecule type" value="Genomic_DNA"/>
</dbReference>
<gene>
    <name evidence="1" type="ORF">ACJEBM_31050</name>
</gene>
<organism evidence="1 2">
    <name type="scientific">Pseudomonas neuropathica</name>
    <dbReference type="NCBI Taxonomy" id="2730425"/>
    <lineage>
        <taxon>Bacteria</taxon>
        <taxon>Pseudomonadati</taxon>
        <taxon>Pseudomonadota</taxon>
        <taxon>Gammaproteobacteria</taxon>
        <taxon>Pseudomonadales</taxon>
        <taxon>Pseudomonadaceae</taxon>
        <taxon>Pseudomonas</taxon>
    </lineage>
</organism>
<sequence>MTLSYTEVNPPASAAMINEAVRLLGVDEDVWVARFWALYNGALLDDQVLIYSTEEIAERNKTYDIDKDFPGQLLVGDDSGGRLVLIDRSAEDKFYLIGSGDPFLDDAEIFFSVEELVAYVLEDGNELPDSVSILAIGKAKATLQEILEIKKGLGLSHSVKDLKEKLEKENEVVLKEVKAAKYESVLARYRHLIRFDN</sequence>
<proteinExistence type="predicted"/>
<evidence type="ECO:0000313" key="2">
    <source>
        <dbReference type="Proteomes" id="UP001622950"/>
    </source>
</evidence>
<keyword evidence="2" id="KW-1185">Reference proteome</keyword>
<reference evidence="1" key="1">
    <citation type="submission" date="2024-11" db="EMBL/GenBank/DDBJ databases">
        <authorList>
            <person name="Lucas J.A."/>
        </authorList>
    </citation>
    <scope>NUCLEOTIDE SEQUENCE</scope>
    <source>
        <strain evidence="1">Z 8.8</strain>
    </source>
</reference>
<protein>
    <submittedName>
        <fullName evidence="1">SMI1/KNR4 family protein</fullName>
    </submittedName>
</protein>